<sequence length="93" mass="10627">MRMLAVPAWRRACSPSRSALQTQELSEVRMSFRQFPAIGADGEPYVIIEFRDEQQPRANPQSAPRYELPDGRHLQRQGQRFVTDGGELRLSAL</sequence>
<dbReference type="EMBL" id="AM039952">
    <property type="protein sequence ID" value="CAJ23201.1"/>
    <property type="molecule type" value="Genomic_DNA"/>
</dbReference>
<reference evidence="2 3" key="1">
    <citation type="journal article" date="2005" name="J. Bacteriol.">
        <title>Insights into genome plasticity and pathogenicity of the plant pathogenic Bacterium Xanthomonas campestris pv. vesicatoria revealed by the complete genome sequence.</title>
        <authorList>
            <person name="Thieme F."/>
            <person name="Koebnik R."/>
            <person name="Bekel T."/>
            <person name="Berger C."/>
            <person name="Boch J."/>
            <person name="Buettner D."/>
            <person name="Caldana C."/>
            <person name="Gaigalat L."/>
            <person name="Goesmann A."/>
            <person name="Kay S."/>
            <person name="Kirchner O."/>
            <person name="Lanz C."/>
            <person name="Linke B."/>
            <person name="McHardy A.C."/>
            <person name="Meyer F."/>
            <person name="Mittenhuber G."/>
            <person name="Nies D.H."/>
            <person name="Niesbach-Kloesgen U."/>
            <person name="Patschkowski T."/>
            <person name="Rueckert C."/>
            <person name="Rupp O."/>
            <person name="Schneicker S."/>
            <person name="Schuster S.C."/>
            <person name="Vorhoelter F.J."/>
            <person name="Weber E."/>
            <person name="Puehler A."/>
            <person name="Bonas U."/>
            <person name="Bartels D."/>
            <person name="Kaiser O."/>
        </authorList>
    </citation>
    <scope>NUCLEOTIDE SEQUENCE [LARGE SCALE GENOMIC DNA]</scope>
    <source>
        <strain evidence="2 3">85-10</strain>
    </source>
</reference>
<dbReference type="HOGENOM" id="CLU_186219_0_0_6"/>
<organism evidence="3">
    <name type="scientific">Xanthomonas euvesicatoria pv. vesicatoria (strain 85-10)</name>
    <name type="common">Xanthomonas campestris pv. vesicatoria</name>
    <dbReference type="NCBI Taxonomy" id="316273"/>
    <lineage>
        <taxon>Bacteria</taxon>
        <taxon>Pseudomonadati</taxon>
        <taxon>Pseudomonadota</taxon>
        <taxon>Gammaproteobacteria</taxon>
        <taxon>Lysobacterales</taxon>
        <taxon>Lysobacteraceae</taxon>
        <taxon>Xanthomonas</taxon>
    </lineage>
</organism>
<dbReference type="Proteomes" id="UP000007069">
    <property type="component" value="Chromosome"/>
</dbReference>
<dbReference type="KEGG" id="xcv:XCV1568"/>
<evidence type="ECO:0000256" key="1">
    <source>
        <dbReference type="SAM" id="MobiDB-lite"/>
    </source>
</evidence>
<evidence type="ECO:0000313" key="2">
    <source>
        <dbReference type="EMBL" id="CAJ23201.1"/>
    </source>
</evidence>
<dbReference type="eggNOG" id="ENOG5032EZG">
    <property type="taxonomic scope" value="Bacteria"/>
</dbReference>
<protein>
    <submittedName>
        <fullName evidence="2">Uncharacterized protein</fullName>
    </submittedName>
</protein>
<dbReference type="AlphaFoldDB" id="Q3BVB4"/>
<name>Q3BVB4_XANE5</name>
<feature type="region of interest" description="Disordered" evidence="1">
    <location>
        <begin position="52"/>
        <end position="81"/>
    </location>
</feature>
<accession>Q3BVB4</accession>
<evidence type="ECO:0000313" key="3">
    <source>
        <dbReference type="Proteomes" id="UP000007069"/>
    </source>
</evidence>
<gene>
    <name evidence="2" type="ordered locus">XCV1568</name>
</gene>
<proteinExistence type="predicted"/>